<dbReference type="AlphaFoldDB" id="A0A285UUT6"/>
<evidence type="ECO:0000256" key="3">
    <source>
        <dbReference type="PIRNR" id="PIRNR001365"/>
    </source>
</evidence>
<dbReference type="Gene3D" id="3.20.20.70">
    <property type="entry name" value="Aldolase class I"/>
    <property type="match status" value="1"/>
</dbReference>
<dbReference type="EMBL" id="OBQD01000014">
    <property type="protein sequence ID" value="SOC45138.1"/>
    <property type="molecule type" value="Genomic_DNA"/>
</dbReference>
<dbReference type="PANTHER" id="PTHR12128:SF66">
    <property type="entry name" value="4-HYDROXY-2-OXOGLUTARATE ALDOLASE, MITOCHONDRIAL"/>
    <property type="match status" value="1"/>
</dbReference>
<feature type="active site" description="Proton donor/acceptor" evidence="4">
    <location>
        <position position="139"/>
    </location>
</feature>
<feature type="active site" description="Schiff-base intermediate with substrate" evidence="4">
    <location>
        <position position="166"/>
    </location>
</feature>
<dbReference type="CDD" id="cd00408">
    <property type="entry name" value="DHDPS-like"/>
    <property type="match status" value="1"/>
</dbReference>
<accession>A0A285UUT6</accession>
<proteinExistence type="inferred from homology"/>
<dbReference type="PANTHER" id="PTHR12128">
    <property type="entry name" value="DIHYDRODIPICOLINATE SYNTHASE"/>
    <property type="match status" value="1"/>
</dbReference>
<dbReference type="Pfam" id="PF00701">
    <property type="entry name" value="DHDPS"/>
    <property type="match status" value="1"/>
</dbReference>
<dbReference type="PRINTS" id="PR00146">
    <property type="entry name" value="DHPICSNTHASE"/>
</dbReference>
<comment type="similarity">
    <text evidence="1 3">Belongs to the DapA family.</text>
</comment>
<evidence type="ECO:0000256" key="2">
    <source>
        <dbReference type="ARBA" id="ARBA00023239"/>
    </source>
</evidence>
<name>A0A285UUT6_9HYPH</name>
<feature type="binding site" evidence="5">
    <location>
        <position position="208"/>
    </location>
    <ligand>
        <name>pyruvate</name>
        <dbReference type="ChEBI" id="CHEBI:15361"/>
    </ligand>
</feature>
<dbReference type="SMART" id="SM01130">
    <property type="entry name" value="DHDPS"/>
    <property type="match status" value="1"/>
</dbReference>
<sequence>MTAAPQFFGIIPPTTTPFDANGDIIFDQFKTQIRFMLDAGVHGICVGGSSAEGHTLEMSELQALLESAAETLNGKAPLIAGVIINSTRQAVDRCKMARKAGSVALQVTPPHYVFRPSDDAIVEHFKAIAGESGLPVLIYNVVPWCYLSPALLIRIMTEVPGVIGVKQSNGDLKLLADLLQEVPEGKLVFTAVDALLYPSFALGAHGTIAANPAAAPAAVVKLWDLVQAGNHVEALALHRKLLTFWNALVCDDLPACIKYAQSLQGVPLALPRAPMRMPDEARKRRIADAFAALEVPSKMAA</sequence>
<evidence type="ECO:0000256" key="5">
    <source>
        <dbReference type="PIRSR" id="PIRSR001365-2"/>
    </source>
</evidence>
<organism evidence="6 7">
    <name type="scientific">Rhizobium subbaraonis</name>
    <dbReference type="NCBI Taxonomy" id="908946"/>
    <lineage>
        <taxon>Bacteria</taxon>
        <taxon>Pseudomonadati</taxon>
        <taxon>Pseudomonadota</taxon>
        <taxon>Alphaproteobacteria</taxon>
        <taxon>Hyphomicrobiales</taxon>
        <taxon>Rhizobiaceae</taxon>
        <taxon>Rhizobium/Agrobacterium group</taxon>
        <taxon>Rhizobium</taxon>
    </lineage>
</organism>
<dbReference type="RefSeq" id="WP_097141751.1">
    <property type="nucleotide sequence ID" value="NZ_OBQD01000014.1"/>
</dbReference>
<evidence type="ECO:0000313" key="6">
    <source>
        <dbReference type="EMBL" id="SOC45138.1"/>
    </source>
</evidence>
<gene>
    <name evidence="6" type="ORF">SAMN05892877_11414</name>
</gene>
<dbReference type="GO" id="GO:0008840">
    <property type="term" value="F:4-hydroxy-tetrahydrodipicolinate synthase activity"/>
    <property type="evidence" value="ECO:0007669"/>
    <property type="project" value="TreeGrafter"/>
</dbReference>
<keyword evidence="7" id="KW-1185">Reference proteome</keyword>
<reference evidence="6 7" key="1">
    <citation type="submission" date="2017-08" db="EMBL/GenBank/DDBJ databases">
        <authorList>
            <person name="de Groot N.N."/>
        </authorList>
    </citation>
    <scope>NUCLEOTIDE SEQUENCE [LARGE SCALE GENOMIC DNA]</scope>
    <source>
        <strain evidence="6 7">JC85</strain>
    </source>
</reference>
<dbReference type="InterPro" id="IPR002220">
    <property type="entry name" value="DapA-like"/>
</dbReference>
<dbReference type="SUPFAM" id="SSF51569">
    <property type="entry name" value="Aldolase"/>
    <property type="match status" value="1"/>
</dbReference>
<dbReference type="InterPro" id="IPR013785">
    <property type="entry name" value="Aldolase_TIM"/>
</dbReference>
<evidence type="ECO:0000256" key="4">
    <source>
        <dbReference type="PIRSR" id="PIRSR001365-1"/>
    </source>
</evidence>
<protein>
    <submittedName>
        <fullName evidence="6">4-hydroxy-tetrahydrodipicolinate synthase</fullName>
    </submittedName>
</protein>
<dbReference type="Proteomes" id="UP000219167">
    <property type="component" value="Unassembled WGS sequence"/>
</dbReference>
<evidence type="ECO:0000256" key="1">
    <source>
        <dbReference type="ARBA" id="ARBA00007592"/>
    </source>
</evidence>
<keyword evidence="2 3" id="KW-0456">Lyase</keyword>
<dbReference type="PIRSF" id="PIRSF001365">
    <property type="entry name" value="DHDPS"/>
    <property type="match status" value="1"/>
</dbReference>
<evidence type="ECO:0000313" key="7">
    <source>
        <dbReference type="Proteomes" id="UP000219167"/>
    </source>
</evidence>
<dbReference type="OrthoDB" id="9796205at2"/>